<protein>
    <recommendedName>
        <fullName evidence="11">Ionotropic glutamate receptor L-glutamate and glycine-binding domain-containing protein</fullName>
    </recommendedName>
</protein>
<evidence type="ECO:0000256" key="9">
    <source>
        <dbReference type="ARBA" id="ARBA00023286"/>
    </source>
</evidence>
<reference evidence="12" key="2">
    <citation type="submission" date="2014-03" db="EMBL/GenBank/DDBJ databases">
        <authorList>
            <person name="Genoscope - CEA"/>
        </authorList>
    </citation>
    <scope>NUCLEOTIDE SEQUENCE</scope>
</reference>
<dbReference type="SMART" id="SM00918">
    <property type="entry name" value="Lig_chan-Glu_bd"/>
    <property type="match status" value="1"/>
</dbReference>
<proteinExistence type="predicted"/>
<dbReference type="PaxDb" id="8022-A0A060Z586"/>
<gene>
    <name evidence="12" type="ORF">GSONMT00030041001</name>
</gene>
<name>A0A060Z586_ONCMY</name>
<evidence type="ECO:0000256" key="4">
    <source>
        <dbReference type="ARBA" id="ARBA00022989"/>
    </source>
</evidence>
<evidence type="ECO:0000313" key="13">
    <source>
        <dbReference type="Proteomes" id="UP000193380"/>
    </source>
</evidence>
<keyword evidence="2" id="KW-0813">Transport</keyword>
<dbReference type="Proteomes" id="UP000193380">
    <property type="component" value="Unassembled WGS sequence"/>
</dbReference>
<dbReference type="GO" id="GO:0015276">
    <property type="term" value="F:ligand-gated monoatomic ion channel activity"/>
    <property type="evidence" value="ECO:0007669"/>
    <property type="project" value="InterPro"/>
</dbReference>
<evidence type="ECO:0000256" key="5">
    <source>
        <dbReference type="ARBA" id="ARBA00023065"/>
    </source>
</evidence>
<dbReference type="Pfam" id="PF10613">
    <property type="entry name" value="Lig_chan-Glu_bd"/>
    <property type="match status" value="1"/>
</dbReference>
<dbReference type="SUPFAM" id="SSF53850">
    <property type="entry name" value="Periplasmic binding protein-like II"/>
    <property type="match status" value="1"/>
</dbReference>
<evidence type="ECO:0000256" key="10">
    <source>
        <dbReference type="ARBA" id="ARBA00023303"/>
    </source>
</evidence>
<keyword evidence="5" id="KW-0406">Ion transport</keyword>
<evidence type="ECO:0000256" key="1">
    <source>
        <dbReference type="ARBA" id="ARBA00004141"/>
    </source>
</evidence>
<dbReference type="STRING" id="8022.A0A060Z586"/>
<evidence type="ECO:0000256" key="2">
    <source>
        <dbReference type="ARBA" id="ARBA00022448"/>
    </source>
</evidence>
<evidence type="ECO:0000313" key="12">
    <source>
        <dbReference type="EMBL" id="CDQ99213.1"/>
    </source>
</evidence>
<dbReference type="EMBL" id="FR944369">
    <property type="protein sequence ID" value="CDQ99213.1"/>
    <property type="molecule type" value="Genomic_DNA"/>
</dbReference>
<accession>A0A060Z586</accession>
<evidence type="ECO:0000259" key="11">
    <source>
        <dbReference type="SMART" id="SM00918"/>
    </source>
</evidence>
<evidence type="ECO:0000256" key="3">
    <source>
        <dbReference type="ARBA" id="ARBA00022692"/>
    </source>
</evidence>
<keyword evidence="4" id="KW-1133">Transmembrane helix</keyword>
<dbReference type="GO" id="GO:0016020">
    <property type="term" value="C:membrane"/>
    <property type="evidence" value="ECO:0007669"/>
    <property type="project" value="UniProtKB-SubCell"/>
</dbReference>
<organism evidence="12 13">
    <name type="scientific">Oncorhynchus mykiss</name>
    <name type="common">Rainbow trout</name>
    <name type="synonym">Salmo gairdneri</name>
    <dbReference type="NCBI Taxonomy" id="8022"/>
    <lineage>
        <taxon>Eukaryota</taxon>
        <taxon>Metazoa</taxon>
        <taxon>Chordata</taxon>
        <taxon>Craniata</taxon>
        <taxon>Vertebrata</taxon>
        <taxon>Euteleostomi</taxon>
        <taxon>Actinopterygii</taxon>
        <taxon>Neopterygii</taxon>
        <taxon>Teleostei</taxon>
        <taxon>Protacanthopterygii</taxon>
        <taxon>Salmoniformes</taxon>
        <taxon>Salmonidae</taxon>
        <taxon>Salmoninae</taxon>
        <taxon>Oncorhynchus</taxon>
    </lineage>
</organism>
<evidence type="ECO:0000256" key="7">
    <source>
        <dbReference type="ARBA" id="ARBA00023170"/>
    </source>
</evidence>
<keyword evidence="6" id="KW-0472">Membrane</keyword>
<comment type="subcellular location">
    <subcellularLocation>
        <location evidence="1">Membrane</location>
        <topology evidence="1">Multi-pass membrane protein</topology>
    </subcellularLocation>
</comment>
<feature type="domain" description="Ionotropic glutamate receptor L-glutamate and glycine-binding" evidence="11">
    <location>
        <begin position="47"/>
        <end position="103"/>
    </location>
</feature>
<evidence type="ECO:0000256" key="8">
    <source>
        <dbReference type="ARBA" id="ARBA00023180"/>
    </source>
</evidence>
<dbReference type="Gene3D" id="3.40.190.10">
    <property type="entry name" value="Periplasmic binding protein-like II"/>
    <property type="match status" value="1"/>
</dbReference>
<dbReference type="InterPro" id="IPR019594">
    <property type="entry name" value="Glu/Gly-bd"/>
</dbReference>
<evidence type="ECO:0000256" key="6">
    <source>
        <dbReference type="ARBA" id="ARBA00023136"/>
    </source>
</evidence>
<sequence>MTAVHILGILSYIYPDTLKSSVRRFSCFVFVVPGPPVLSVSTILQEPYTMTQGSELEGYCIDLLAEIAKRLDFKYTVHLVKDGKYGQQDESGNWLGMIGEVVRGVSGLDRR</sequence>
<keyword evidence="8" id="KW-0325">Glycoprotein</keyword>
<keyword evidence="10" id="KW-0407">Ion channel</keyword>
<keyword evidence="3" id="KW-0812">Transmembrane</keyword>
<dbReference type="AlphaFoldDB" id="A0A060Z586"/>
<reference evidence="12" key="1">
    <citation type="journal article" date="2014" name="Nat. Commun.">
        <title>The rainbow trout genome provides novel insights into evolution after whole-genome duplication in vertebrates.</title>
        <authorList>
            <person name="Berthelot C."/>
            <person name="Brunet F."/>
            <person name="Chalopin D."/>
            <person name="Juanchich A."/>
            <person name="Bernard M."/>
            <person name="Noel B."/>
            <person name="Bento P."/>
            <person name="Da Silva C."/>
            <person name="Labadie K."/>
            <person name="Alberti A."/>
            <person name="Aury J.M."/>
            <person name="Louis A."/>
            <person name="Dehais P."/>
            <person name="Bardou P."/>
            <person name="Montfort J."/>
            <person name="Klopp C."/>
            <person name="Cabau C."/>
            <person name="Gaspin C."/>
            <person name="Thorgaard G.H."/>
            <person name="Boussaha M."/>
            <person name="Quillet E."/>
            <person name="Guyomard R."/>
            <person name="Galiana D."/>
            <person name="Bobe J."/>
            <person name="Volff J.N."/>
            <person name="Genet C."/>
            <person name="Wincker P."/>
            <person name="Jaillon O."/>
            <person name="Roest Crollius H."/>
            <person name="Guiguen Y."/>
        </authorList>
    </citation>
    <scope>NUCLEOTIDE SEQUENCE [LARGE SCALE GENOMIC DNA]</scope>
</reference>
<keyword evidence="9" id="KW-1071">Ligand-gated ion channel</keyword>
<keyword evidence="7" id="KW-0675">Receptor</keyword>